<protein>
    <submittedName>
        <fullName evidence="1">Uncharacterized protein</fullName>
    </submittedName>
</protein>
<dbReference type="EMBL" id="REGN01000776">
    <property type="protein sequence ID" value="RNA39182.1"/>
    <property type="molecule type" value="Genomic_DNA"/>
</dbReference>
<sequence>MNVQDEDPEEPHFNYIRSLMNHETLDAMSNAKKAEEERKKQLTDEYTAAITSKDMENEDRDAAMFILCKKVAEKVKVQLVSEFLNKYGETQSYL</sequence>
<evidence type="ECO:0000313" key="2">
    <source>
        <dbReference type="Proteomes" id="UP000276133"/>
    </source>
</evidence>
<dbReference type="Proteomes" id="UP000276133">
    <property type="component" value="Unassembled WGS sequence"/>
</dbReference>
<accession>A0A3M7SU21</accession>
<organism evidence="1 2">
    <name type="scientific">Brachionus plicatilis</name>
    <name type="common">Marine rotifer</name>
    <name type="synonym">Brachionus muelleri</name>
    <dbReference type="NCBI Taxonomy" id="10195"/>
    <lineage>
        <taxon>Eukaryota</taxon>
        <taxon>Metazoa</taxon>
        <taxon>Spiralia</taxon>
        <taxon>Gnathifera</taxon>
        <taxon>Rotifera</taxon>
        <taxon>Eurotatoria</taxon>
        <taxon>Monogononta</taxon>
        <taxon>Pseudotrocha</taxon>
        <taxon>Ploima</taxon>
        <taxon>Brachionidae</taxon>
        <taxon>Brachionus</taxon>
    </lineage>
</organism>
<keyword evidence="2" id="KW-1185">Reference proteome</keyword>
<dbReference type="AlphaFoldDB" id="A0A3M7SU21"/>
<proteinExistence type="predicted"/>
<name>A0A3M7SU21_BRAPC</name>
<dbReference type="OrthoDB" id="10229241at2759"/>
<reference evidence="1 2" key="1">
    <citation type="journal article" date="2018" name="Sci. Rep.">
        <title>Genomic signatures of local adaptation to the degree of environmental predictability in rotifers.</title>
        <authorList>
            <person name="Franch-Gras L."/>
            <person name="Hahn C."/>
            <person name="Garcia-Roger E.M."/>
            <person name="Carmona M.J."/>
            <person name="Serra M."/>
            <person name="Gomez A."/>
        </authorList>
    </citation>
    <scope>NUCLEOTIDE SEQUENCE [LARGE SCALE GENOMIC DNA]</scope>
    <source>
        <strain evidence="1">HYR1</strain>
    </source>
</reference>
<gene>
    <name evidence="1" type="ORF">BpHYR1_049864</name>
</gene>
<comment type="caution">
    <text evidence="1">The sequence shown here is derived from an EMBL/GenBank/DDBJ whole genome shotgun (WGS) entry which is preliminary data.</text>
</comment>
<evidence type="ECO:0000313" key="1">
    <source>
        <dbReference type="EMBL" id="RNA39182.1"/>
    </source>
</evidence>